<organism evidence="7 8">
    <name type="scientific">Rubripirellula lacrimiformis</name>
    <dbReference type="NCBI Taxonomy" id="1930273"/>
    <lineage>
        <taxon>Bacteria</taxon>
        <taxon>Pseudomonadati</taxon>
        <taxon>Planctomycetota</taxon>
        <taxon>Planctomycetia</taxon>
        <taxon>Pirellulales</taxon>
        <taxon>Pirellulaceae</taxon>
        <taxon>Rubripirellula</taxon>
    </lineage>
</organism>
<dbReference type="SUPFAM" id="SSF53649">
    <property type="entry name" value="Alkaline phosphatase-like"/>
    <property type="match status" value="1"/>
</dbReference>
<evidence type="ECO:0000256" key="2">
    <source>
        <dbReference type="ARBA" id="ARBA00022723"/>
    </source>
</evidence>
<dbReference type="PROSITE" id="PS00523">
    <property type="entry name" value="SULFATASE_1"/>
    <property type="match status" value="1"/>
</dbReference>
<dbReference type="Gene3D" id="3.40.720.10">
    <property type="entry name" value="Alkaline Phosphatase, subunit A"/>
    <property type="match status" value="1"/>
</dbReference>
<dbReference type="Gene3D" id="3.30.1120.10">
    <property type="match status" value="1"/>
</dbReference>
<dbReference type="InterPro" id="IPR000917">
    <property type="entry name" value="Sulfatase_N"/>
</dbReference>
<evidence type="ECO:0000313" key="7">
    <source>
        <dbReference type="EMBL" id="QDT05637.1"/>
    </source>
</evidence>
<comment type="similarity">
    <text evidence="1">Belongs to the sulfatase family.</text>
</comment>
<dbReference type="GO" id="GO:0004065">
    <property type="term" value="F:arylsulfatase activity"/>
    <property type="evidence" value="ECO:0007669"/>
    <property type="project" value="UniProtKB-EC"/>
</dbReference>
<evidence type="ECO:0000256" key="3">
    <source>
        <dbReference type="ARBA" id="ARBA00022801"/>
    </source>
</evidence>
<dbReference type="PANTHER" id="PTHR10342:SF274">
    <property type="entry name" value="ARYLSULFATASE B"/>
    <property type="match status" value="1"/>
</dbReference>
<accession>A0A517NES5</accession>
<evidence type="ECO:0000256" key="4">
    <source>
        <dbReference type="ARBA" id="ARBA00022837"/>
    </source>
</evidence>
<protein>
    <submittedName>
        <fullName evidence="7">Arylsulfatase</fullName>
        <ecNumber evidence="7">3.1.6.1</ecNumber>
    </submittedName>
</protein>
<dbReference type="Proteomes" id="UP000318538">
    <property type="component" value="Chromosome"/>
</dbReference>
<dbReference type="InterPro" id="IPR024607">
    <property type="entry name" value="Sulfatase_CS"/>
</dbReference>
<dbReference type="EMBL" id="CP036525">
    <property type="protein sequence ID" value="QDT05637.1"/>
    <property type="molecule type" value="Genomic_DNA"/>
</dbReference>
<sequence length="519" mass="57292">MVQITSLFPVAKHRAKWVRRIAGRKLHQAASIAILAIVWLQLCVPIRTTTAAQPNVVVIVADDLGWNAVGYHNADVQTPHLDQLCREGIELDNFYVSPMCSPTRAGLLTGRYPIRFGMARAVVPPWRDFGLPTDEATLADALGQAGYQRRGAFGKWHLGHARKKWLPLQRGFTHFTGCFNGAIDYFTLQRDGELDWHHGNDSAPAGTVTDQTYATTQIGDAATQFIRESAELESPFFCYVPFNAPHSPFQAPDDAVDQYRHIKNQNKRVYYAMITQMDKQIGRILKTIDDVGVRNNTMVWFLSDNGGVGSIPGNNRPLHGSKLTTFEGGVRAVACVRFPARYPGGRKISQRTAFIDVMPTVIAAADPIAPSTIAADRFNDKTLDGIDLNPIFAGTAKHLPARDLYFYHGQSGEDKEPIAAISPPWKLVVVGPNIAGTNIAGTAADAIASSSEHQISLFHIDDDPNETVNVADQNPAVVRSILNRMVTFRGLQPTHSIPRYSDDKQGFTPPDRWSVFRED</sequence>
<proteinExistence type="inferred from homology"/>
<evidence type="ECO:0000256" key="5">
    <source>
        <dbReference type="ARBA" id="ARBA00023180"/>
    </source>
</evidence>
<dbReference type="RefSeq" id="WP_145171868.1">
    <property type="nucleotide sequence ID" value="NZ_CP036525.1"/>
</dbReference>
<dbReference type="PANTHER" id="PTHR10342">
    <property type="entry name" value="ARYLSULFATASE"/>
    <property type="match status" value="1"/>
</dbReference>
<evidence type="ECO:0000256" key="1">
    <source>
        <dbReference type="ARBA" id="ARBA00008779"/>
    </source>
</evidence>
<dbReference type="Pfam" id="PF00884">
    <property type="entry name" value="Sulfatase"/>
    <property type="match status" value="1"/>
</dbReference>
<dbReference type="EC" id="3.1.6.1" evidence="7"/>
<evidence type="ECO:0000313" key="8">
    <source>
        <dbReference type="Proteomes" id="UP000318538"/>
    </source>
</evidence>
<evidence type="ECO:0000259" key="6">
    <source>
        <dbReference type="Pfam" id="PF00884"/>
    </source>
</evidence>
<dbReference type="OrthoDB" id="9783154at2"/>
<feature type="domain" description="Sulfatase N-terminal" evidence="6">
    <location>
        <begin position="54"/>
        <end position="366"/>
    </location>
</feature>
<dbReference type="InterPro" id="IPR047115">
    <property type="entry name" value="ARSB"/>
</dbReference>
<dbReference type="InterPro" id="IPR017850">
    <property type="entry name" value="Alkaline_phosphatase_core_sf"/>
</dbReference>
<dbReference type="GO" id="GO:0046872">
    <property type="term" value="F:metal ion binding"/>
    <property type="evidence" value="ECO:0007669"/>
    <property type="project" value="UniProtKB-KW"/>
</dbReference>
<dbReference type="AlphaFoldDB" id="A0A517NES5"/>
<keyword evidence="5" id="KW-0325">Glycoprotein</keyword>
<gene>
    <name evidence="7" type="primary">atsA_37</name>
    <name evidence="7" type="ORF">K227x_40380</name>
</gene>
<name>A0A517NES5_9BACT</name>
<dbReference type="KEGG" id="rlc:K227x_40380"/>
<keyword evidence="8" id="KW-1185">Reference proteome</keyword>
<keyword evidence="2" id="KW-0479">Metal-binding</keyword>
<reference evidence="7 8" key="1">
    <citation type="submission" date="2019-02" db="EMBL/GenBank/DDBJ databases">
        <title>Deep-cultivation of Planctomycetes and their phenomic and genomic characterization uncovers novel biology.</title>
        <authorList>
            <person name="Wiegand S."/>
            <person name="Jogler M."/>
            <person name="Boedeker C."/>
            <person name="Pinto D."/>
            <person name="Vollmers J."/>
            <person name="Rivas-Marin E."/>
            <person name="Kohn T."/>
            <person name="Peeters S.H."/>
            <person name="Heuer A."/>
            <person name="Rast P."/>
            <person name="Oberbeckmann S."/>
            <person name="Bunk B."/>
            <person name="Jeske O."/>
            <person name="Meyerdierks A."/>
            <person name="Storesund J.E."/>
            <person name="Kallscheuer N."/>
            <person name="Luecker S."/>
            <person name="Lage O.M."/>
            <person name="Pohl T."/>
            <person name="Merkel B.J."/>
            <person name="Hornburger P."/>
            <person name="Mueller R.-W."/>
            <person name="Bruemmer F."/>
            <person name="Labrenz M."/>
            <person name="Spormann A.M."/>
            <person name="Op den Camp H."/>
            <person name="Overmann J."/>
            <person name="Amann R."/>
            <person name="Jetten M.S.M."/>
            <person name="Mascher T."/>
            <person name="Medema M.H."/>
            <person name="Devos D.P."/>
            <person name="Kaster A.-K."/>
            <person name="Ovreas L."/>
            <person name="Rohde M."/>
            <person name="Galperin M.Y."/>
            <person name="Jogler C."/>
        </authorList>
    </citation>
    <scope>NUCLEOTIDE SEQUENCE [LARGE SCALE GENOMIC DNA]</scope>
    <source>
        <strain evidence="7 8">K22_7</strain>
    </source>
</reference>
<keyword evidence="3 7" id="KW-0378">Hydrolase</keyword>
<keyword evidence="4" id="KW-0106">Calcium</keyword>